<organism evidence="1 2">
    <name type="scientific">Thioalkalivibrio halophilus</name>
    <dbReference type="NCBI Taxonomy" id="252474"/>
    <lineage>
        <taxon>Bacteria</taxon>
        <taxon>Pseudomonadati</taxon>
        <taxon>Pseudomonadota</taxon>
        <taxon>Gammaproteobacteria</taxon>
        <taxon>Chromatiales</taxon>
        <taxon>Ectothiorhodospiraceae</taxon>
        <taxon>Thioalkalivibrio</taxon>
    </lineage>
</organism>
<name>A0A1V2ZXC1_9GAMM</name>
<keyword evidence="2" id="KW-1185">Reference proteome</keyword>
<accession>A0A1V2ZXC1</accession>
<reference evidence="1 2" key="1">
    <citation type="submission" date="2017-02" db="EMBL/GenBank/DDBJ databases">
        <title>Genomic diversity within the haloalkaliphilic genus Thioalkalivibrio.</title>
        <authorList>
            <person name="Ahn A.-C."/>
            <person name="Meier-Kolthoff J."/>
            <person name="Overmars L."/>
            <person name="Richter M."/>
            <person name="Woyke T."/>
            <person name="Sorokin D.Y."/>
            <person name="Muyzer G."/>
        </authorList>
    </citation>
    <scope>NUCLEOTIDE SEQUENCE [LARGE SCALE GENOMIC DNA]</scope>
    <source>
        <strain evidence="1 2">HL17</strain>
    </source>
</reference>
<dbReference type="STRING" id="252474.B1A74_08935"/>
<dbReference type="Proteomes" id="UP000189177">
    <property type="component" value="Unassembled WGS sequence"/>
</dbReference>
<evidence type="ECO:0000313" key="2">
    <source>
        <dbReference type="Proteomes" id="UP000189177"/>
    </source>
</evidence>
<comment type="caution">
    <text evidence="1">The sequence shown here is derived from an EMBL/GenBank/DDBJ whole genome shotgun (WGS) entry which is preliminary data.</text>
</comment>
<dbReference type="OrthoDB" id="5785721at2"/>
<dbReference type="EMBL" id="MUZR01000035">
    <property type="protein sequence ID" value="OOC09745.1"/>
    <property type="molecule type" value="Genomic_DNA"/>
</dbReference>
<gene>
    <name evidence="1" type="ORF">B1A74_08935</name>
</gene>
<dbReference type="AlphaFoldDB" id="A0A1V2ZXC1"/>
<proteinExistence type="predicted"/>
<evidence type="ECO:0000313" key="1">
    <source>
        <dbReference type="EMBL" id="OOC09745.1"/>
    </source>
</evidence>
<sequence>MRSVDNMPALDWENGKNAMRAKFQVMHEEPVVLNMPADMDWSVDGGEFGCTLDDGGMPRDCEGGSLLHRLAELNDMPALKDIAKACDYSSSRVDIDAAGSRIIVHD</sequence>
<dbReference type="RefSeq" id="WP_024329432.1">
    <property type="nucleotide sequence ID" value="NZ_MUZR01000035.1"/>
</dbReference>
<protein>
    <submittedName>
        <fullName evidence="1">Uncharacterized protein</fullName>
    </submittedName>
</protein>